<dbReference type="GO" id="GO:0005737">
    <property type="term" value="C:cytoplasm"/>
    <property type="evidence" value="ECO:0007669"/>
    <property type="project" value="TreeGrafter"/>
</dbReference>
<evidence type="ECO:0000256" key="5">
    <source>
        <dbReference type="ARBA" id="ARBA00039112"/>
    </source>
</evidence>
<accession>A0A5E8BLS8</accession>
<comment type="catalytic activity">
    <reaction evidence="8">
        <text>N-terminal L-seryl-L-prolyl-L-lysyl-[protein] + 3 S-adenosyl-L-methionine = N-terminal N,N,N-trimethyl-L-seryl-L-prolyl-L-lysyl-[protein] + 3 S-adenosyl-L-homocysteine + 3 H(+)</text>
        <dbReference type="Rhea" id="RHEA:54724"/>
        <dbReference type="Rhea" id="RHEA-COMP:13789"/>
        <dbReference type="Rhea" id="RHEA-COMP:13973"/>
        <dbReference type="ChEBI" id="CHEBI:15378"/>
        <dbReference type="ChEBI" id="CHEBI:57856"/>
        <dbReference type="ChEBI" id="CHEBI:59789"/>
        <dbReference type="ChEBI" id="CHEBI:138061"/>
        <dbReference type="ChEBI" id="CHEBI:138317"/>
        <dbReference type="EC" id="2.1.1.244"/>
    </reaction>
</comment>
<evidence type="ECO:0000256" key="11">
    <source>
        <dbReference type="ARBA" id="ARBA00082558"/>
    </source>
</evidence>
<feature type="binding site" evidence="12">
    <location>
        <position position="147"/>
    </location>
    <ligand>
        <name>S-adenosyl-L-methionine</name>
        <dbReference type="ChEBI" id="CHEBI:59789"/>
    </ligand>
</feature>
<evidence type="ECO:0000256" key="6">
    <source>
        <dbReference type="ARBA" id="ARBA00039449"/>
    </source>
</evidence>
<dbReference type="PANTHER" id="PTHR12753">
    <property type="entry name" value="AD-003 - RELATED"/>
    <property type="match status" value="1"/>
</dbReference>
<dbReference type="Gene3D" id="3.40.50.150">
    <property type="entry name" value="Vaccinia Virus protein VP39"/>
    <property type="match status" value="1"/>
</dbReference>
<comment type="catalytic activity">
    <reaction evidence="9">
        <text>N-terminal L-prolyl-L-prolyl-L-lysyl-[protein] + 2 S-adenosyl-L-methionine = N-terminal N,N-dimethyl-L-prolyl-L-prolyl-L-lysyl-[protein] + 2 S-adenosyl-L-homocysteine + 2 H(+)</text>
        <dbReference type="Rhea" id="RHEA:54736"/>
        <dbReference type="Rhea" id="RHEA-COMP:13787"/>
        <dbReference type="Rhea" id="RHEA-COMP:13974"/>
        <dbReference type="ChEBI" id="CHEBI:15378"/>
        <dbReference type="ChEBI" id="CHEBI:57856"/>
        <dbReference type="ChEBI" id="CHEBI:59789"/>
        <dbReference type="ChEBI" id="CHEBI:138059"/>
        <dbReference type="ChEBI" id="CHEBI:138318"/>
        <dbReference type="EC" id="2.1.1.244"/>
    </reaction>
</comment>
<proteinExistence type="inferred from homology"/>
<dbReference type="RefSeq" id="XP_031853378.1">
    <property type="nucleotide sequence ID" value="XM_031997487.1"/>
</dbReference>
<dbReference type="FunFam" id="3.40.50.150:FF:000025">
    <property type="entry name" value="N-terminal Xaa-Pro-Lys N-methyltransferase 1"/>
    <property type="match status" value="1"/>
</dbReference>
<reference evidence="13 14" key="1">
    <citation type="submission" date="2019-09" db="EMBL/GenBank/DDBJ databases">
        <authorList>
            <person name="Brejova B."/>
        </authorList>
    </citation>
    <scope>NUCLEOTIDE SEQUENCE [LARGE SCALE GENOMIC DNA]</scope>
</reference>
<dbReference type="PANTHER" id="PTHR12753:SF0">
    <property type="entry name" value="ALPHA N-TERMINAL PROTEIN METHYLTRANSFERASE 1"/>
    <property type="match status" value="1"/>
</dbReference>
<feature type="binding site" evidence="12">
    <location>
        <position position="84"/>
    </location>
    <ligand>
        <name>S-adenosyl-L-methionine</name>
        <dbReference type="ChEBI" id="CHEBI:59789"/>
    </ligand>
</feature>
<evidence type="ECO:0000256" key="4">
    <source>
        <dbReference type="ARBA" id="ARBA00022691"/>
    </source>
</evidence>
<dbReference type="PIRSF" id="PIRSF016958">
    <property type="entry name" value="DUF858_MeTrfase_lik"/>
    <property type="match status" value="1"/>
</dbReference>
<evidence type="ECO:0000313" key="14">
    <source>
        <dbReference type="Proteomes" id="UP000398389"/>
    </source>
</evidence>
<dbReference type="SUPFAM" id="SSF53335">
    <property type="entry name" value="S-adenosyl-L-methionine-dependent methyltransferases"/>
    <property type="match status" value="1"/>
</dbReference>
<evidence type="ECO:0000256" key="2">
    <source>
        <dbReference type="ARBA" id="ARBA00022603"/>
    </source>
</evidence>
<keyword evidence="4 12" id="KW-0949">S-adenosyl-L-methionine</keyword>
<dbReference type="EC" id="2.1.1.244" evidence="5"/>
<dbReference type="OrthoDB" id="1298661at2759"/>
<evidence type="ECO:0000256" key="3">
    <source>
        <dbReference type="ARBA" id="ARBA00022679"/>
    </source>
</evidence>
<dbReference type="CDD" id="cd02440">
    <property type="entry name" value="AdoMet_MTases"/>
    <property type="match status" value="1"/>
</dbReference>
<dbReference type="InterPro" id="IPR029063">
    <property type="entry name" value="SAM-dependent_MTases_sf"/>
</dbReference>
<evidence type="ECO:0000256" key="9">
    <source>
        <dbReference type="ARBA" id="ARBA00047885"/>
    </source>
</evidence>
<dbReference type="Proteomes" id="UP000398389">
    <property type="component" value="Unassembled WGS sequence"/>
</dbReference>
<dbReference type="Pfam" id="PF05891">
    <property type="entry name" value="Methyltransf_PK"/>
    <property type="match status" value="1"/>
</dbReference>
<evidence type="ECO:0000256" key="10">
    <source>
        <dbReference type="ARBA" id="ARBA00048167"/>
    </source>
</evidence>
<dbReference type="GeneID" id="43581587"/>
<evidence type="ECO:0000256" key="8">
    <source>
        <dbReference type="ARBA" id="ARBA00047306"/>
    </source>
</evidence>
<evidence type="ECO:0000313" key="13">
    <source>
        <dbReference type="EMBL" id="VVT50455.1"/>
    </source>
</evidence>
<protein>
    <recommendedName>
        <fullName evidence="6">Alpha N-terminal protein methyltransferase 1</fullName>
        <ecNumber evidence="5">2.1.1.244</ecNumber>
    </recommendedName>
    <alternativeName>
        <fullName evidence="11">Translation associated element 1</fullName>
    </alternativeName>
    <alternativeName>
        <fullName evidence="7">X-Pro-Lys N-terminal protein methyltransferase 1</fullName>
    </alternativeName>
</protein>
<dbReference type="GO" id="GO:0032259">
    <property type="term" value="P:methylation"/>
    <property type="evidence" value="ECO:0007669"/>
    <property type="project" value="UniProtKB-KW"/>
</dbReference>
<evidence type="ECO:0000256" key="7">
    <source>
        <dbReference type="ARBA" id="ARBA00043129"/>
    </source>
</evidence>
<keyword evidence="3" id="KW-0808">Transferase</keyword>
<comment type="catalytic activity">
    <reaction evidence="10">
        <text>N-terminal L-alanyl-L-prolyl-L-lysyl-[protein] + 3 S-adenosyl-L-methionine = N-terminal N,N,N-trimethyl-L-alanyl-L-prolyl-L-lysyl-[protein] + 3 S-adenosyl-L-homocysteine + 3 H(+)</text>
        <dbReference type="Rhea" id="RHEA:54712"/>
        <dbReference type="Rhea" id="RHEA-COMP:13785"/>
        <dbReference type="Rhea" id="RHEA-COMP:13971"/>
        <dbReference type="ChEBI" id="CHEBI:15378"/>
        <dbReference type="ChEBI" id="CHEBI:57856"/>
        <dbReference type="ChEBI" id="CHEBI:59789"/>
        <dbReference type="ChEBI" id="CHEBI:138057"/>
        <dbReference type="ChEBI" id="CHEBI:138315"/>
        <dbReference type="EC" id="2.1.1.244"/>
    </reaction>
</comment>
<keyword evidence="14" id="KW-1185">Reference proteome</keyword>
<sequence>MEPNTSSKPESKADDLINYDDAVSYWSSVPATVNGVLGGFGETTPVPKADVSGSMGFVRRLGPSLKIGEGRVKYGLDVGAGIGRVTRDFLSKVCDKVDLLEPVEPFVKEAHNQLAPLKQEGKIGEIFQLGIQDFEPEEDKYWLIWCQWCVGQVPDNILVEFLKKCQKSLQKTGGMIVVKENNSPVADDFDETDSSVTRTDESFRRIFKEAGLRLIMTALQKGMPRGIYPVRMYALKPDIQLQQ</sequence>
<dbReference type="AlphaFoldDB" id="A0A5E8BLS8"/>
<dbReference type="InterPro" id="IPR008576">
    <property type="entry name" value="MeTrfase_NTM1"/>
</dbReference>
<comment type="similarity">
    <text evidence="1">Belongs to the methyltransferase superfamily. NTM1 family.</text>
</comment>
<evidence type="ECO:0000256" key="1">
    <source>
        <dbReference type="ARBA" id="ARBA00009059"/>
    </source>
</evidence>
<dbReference type="EMBL" id="CABVLU010000002">
    <property type="protein sequence ID" value="VVT50455.1"/>
    <property type="molecule type" value="Genomic_DNA"/>
</dbReference>
<dbReference type="GO" id="GO:0071885">
    <property type="term" value="F:N-terminal protein N-methyltransferase activity"/>
    <property type="evidence" value="ECO:0007669"/>
    <property type="project" value="UniProtKB-EC"/>
</dbReference>
<feature type="binding site" evidence="12">
    <location>
        <begin position="131"/>
        <end position="132"/>
    </location>
    <ligand>
        <name>S-adenosyl-L-methionine</name>
        <dbReference type="ChEBI" id="CHEBI:59789"/>
    </ligand>
</feature>
<gene>
    <name evidence="13" type="ORF">SAPINGB_P002769</name>
</gene>
<organism evidence="13 14">
    <name type="scientific">Magnusiomyces paraingens</name>
    <dbReference type="NCBI Taxonomy" id="2606893"/>
    <lineage>
        <taxon>Eukaryota</taxon>
        <taxon>Fungi</taxon>
        <taxon>Dikarya</taxon>
        <taxon>Ascomycota</taxon>
        <taxon>Saccharomycotina</taxon>
        <taxon>Dipodascomycetes</taxon>
        <taxon>Dipodascales</taxon>
        <taxon>Dipodascaceae</taxon>
        <taxon>Magnusiomyces</taxon>
    </lineage>
</organism>
<evidence type="ECO:0000256" key="12">
    <source>
        <dbReference type="PIRSR" id="PIRSR016958-1"/>
    </source>
</evidence>
<feature type="binding site" evidence="12">
    <location>
        <position position="79"/>
    </location>
    <ligand>
        <name>S-adenosyl-L-methionine</name>
        <dbReference type="ChEBI" id="CHEBI:59789"/>
    </ligand>
</feature>
<keyword evidence="2" id="KW-0489">Methyltransferase</keyword>
<name>A0A5E8BLS8_9ASCO</name>